<feature type="compositionally biased region" description="Polar residues" evidence="1">
    <location>
        <begin position="160"/>
        <end position="182"/>
    </location>
</feature>
<feature type="compositionally biased region" description="Polar residues" evidence="1">
    <location>
        <begin position="460"/>
        <end position="476"/>
    </location>
</feature>
<feature type="compositionally biased region" description="Polar residues" evidence="1">
    <location>
        <begin position="19"/>
        <end position="52"/>
    </location>
</feature>
<proteinExistence type="predicted"/>
<evidence type="ECO:0000313" key="3">
    <source>
        <dbReference type="Proteomes" id="UP000094112"/>
    </source>
</evidence>
<feature type="region of interest" description="Disordered" evidence="1">
    <location>
        <begin position="19"/>
        <end position="54"/>
    </location>
</feature>
<dbReference type="AlphaFoldDB" id="A0A1E3P861"/>
<feature type="region of interest" description="Disordered" evidence="1">
    <location>
        <begin position="103"/>
        <end position="193"/>
    </location>
</feature>
<dbReference type="Proteomes" id="UP000094112">
    <property type="component" value="Unassembled WGS sequence"/>
</dbReference>
<protein>
    <submittedName>
        <fullName evidence="2">Uncharacterized protein</fullName>
    </submittedName>
</protein>
<feature type="compositionally biased region" description="Basic and acidic residues" evidence="1">
    <location>
        <begin position="651"/>
        <end position="664"/>
    </location>
</feature>
<organism evidence="2 3">
    <name type="scientific">Wickerhamomyces anomalus (strain ATCC 58044 / CBS 1984 / NCYC 433 / NRRL Y-366-8)</name>
    <name type="common">Yeast</name>
    <name type="synonym">Hansenula anomala</name>
    <dbReference type="NCBI Taxonomy" id="683960"/>
    <lineage>
        <taxon>Eukaryota</taxon>
        <taxon>Fungi</taxon>
        <taxon>Dikarya</taxon>
        <taxon>Ascomycota</taxon>
        <taxon>Saccharomycotina</taxon>
        <taxon>Saccharomycetes</taxon>
        <taxon>Phaffomycetales</taxon>
        <taxon>Wickerhamomycetaceae</taxon>
        <taxon>Wickerhamomyces</taxon>
    </lineage>
</organism>
<feature type="compositionally biased region" description="Polar residues" evidence="1">
    <location>
        <begin position="665"/>
        <end position="709"/>
    </location>
</feature>
<sequence>MSGNDDYFGSHSSVVPKITLNSTSNSRVHSTLSSRVNSPTRSAETNYIQSNRPAYKQIQIDYNSLSGSKDNDDDENHSLKLKNSVSFDTVALDIAGGAGEDFGFFMNDDEDDEDEDRDISPISHDPELSTYLQPGRNGPGSSSNRLRSPSPSPFRDLSPMRSNSFSSLQNIEGTSSRQSPRLDQNGFRTDYPSVPSVDFNSLAKSFQHPDYYEYVKKTENERTLLVYISGRRHTWVALDYVISRLLRNGDHIVIVARVPSSFTRQFANKNSLRSRDNNDVDSIDEVHDHSRPSSSGKNRIHPRLFRDVEENIRKYVEFLIDDRQIVKFTTDIALFDRTSILLKKCVELYEPCTIITSTKPNLRFQRKHTWNTSKISDKLVKLFQIPITVVPAFTLNEFEISFFDQLIAEKKLTSNLDRIKNKLKTFDFSSSSIPSVPSTREQEINNSNLLYSRNGSVADLNNSSKINGTPELTNNNNREDEEDDDESDLSSTFSDDEDSETSSVKNLTRSISNYKDILDKYIEDTEREPITKTTFLDKLNKVTDINHKISIKFSETSASDGDGAALVRSLTGLPELTQKKSMLDVLEPAKTNGEALHKLKTSLYSNGTHSPRHNGTPKTIKFSNDISSPDKLKSKTKLNVEDVNGLRKFKSHVEHSNRNEETDRSLSPSISQPQQALSKSLSESKVKTLRNQRQSSETDLSIRTGSSNDMDGKKNGSIKDRFKNLLRKKKKK</sequence>
<dbReference type="RefSeq" id="XP_019040800.1">
    <property type="nucleotide sequence ID" value="XM_019184266.1"/>
</dbReference>
<feature type="compositionally biased region" description="Acidic residues" evidence="1">
    <location>
        <begin position="107"/>
        <end position="117"/>
    </location>
</feature>
<feature type="region of interest" description="Disordered" evidence="1">
    <location>
        <begin position="649"/>
        <end position="732"/>
    </location>
</feature>
<feature type="compositionally biased region" description="Basic and acidic residues" evidence="1">
    <location>
        <begin position="273"/>
        <end position="291"/>
    </location>
</feature>
<feature type="compositionally biased region" description="Basic and acidic residues" evidence="1">
    <location>
        <begin position="710"/>
        <end position="723"/>
    </location>
</feature>
<name>A0A1E3P861_WICAA</name>
<evidence type="ECO:0000256" key="1">
    <source>
        <dbReference type="SAM" id="MobiDB-lite"/>
    </source>
</evidence>
<feature type="compositionally biased region" description="Low complexity" evidence="1">
    <location>
        <begin position="134"/>
        <end position="159"/>
    </location>
</feature>
<dbReference type="EMBL" id="KV454208">
    <property type="protein sequence ID" value="ODQ61593.1"/>
    <property type="molecule type" value="Genomic_DNA"/>
</dbReference>
<feature type="region of interest" description="Disordered" evidence="1">
    <location>
        <begin position="603"/>
        <end position="637"/>
    </location>
</feature>
<reference evidence="2 3" key="1">
    <citation type="journal article" date="2016" name="Proc. Natl. Acad. Sci. U.S.A.">
        <title>Comparative genomics of biotechnologically important yeasts.</title>
        <authorList>
            <person name="Riley R."/>
            <person name="Haridas S."/>
            <person name="Wolfe K.H."/>
            <person name="Lopes M.R."/>
            <person name="Hittinger C.T."/>
            <person name="Goeker M."/>
            <person name="Salamov A.A."/>
            <person name="Wisecaver J.H."/>
            <person name="Long T.M."/>
            <person name="Calvey C.H."/>
            <person name="Aerts A.L."/>
            <person name="Barry K.W."/>
            <person name="Choi C."/>
            <person name="Clum A."/>
            <person name="Coughlan A.Y."/>
            <person name="Deshpande S."/>
            <person name="Douglass A.P."/>
            <person name="Hanson S.J."/>
            <person name="Klenk H.-P."/>
            <person name="LaButti K.M."/>
            <person name="Lapidus A."/>
            <person name="Lindquist E.A."/>
            <person name="Lipzen A.M."/>
            <person name="Meier-Kolthoff J.P."/>
            <person name="Ohm R.A."/>
            <person name="Otillar R.P."/>
            <person name="Pangilinan J.L."/>
            <person name="Peng Y."/>
            <person name="Rokas A."/>
            <person name="Rosa C.A."/>
            <person name="Scheuner C."/>
            <person name="Sibirny A.A."/>
            <person name="Slot J.C."/>
            <person name="Stielow J.B."/>
            <person name="Sun H."/>
            <person name="Kurtzman C.P."/>
            <person name="Blackwell M."/>
            <person name="Grigoriev I.V."/>
            <person name="Jeffries T.W."/>
        </authorList>
    </citation>
    <scope>NUCLEOTIDE SEQUENCE [LARGE SCALE GENOMIC DNA]</scope>
    <source>
        <strain evidence="3">ATCC 58044 / CBS 1984 / NCYC 433 / NRRL Y-366-8</strain>
    </source>
</reference>
<feature type="compositionally biased region" description="Acidic residues" evidence="1">
    <location>
        <begin position="479"/>
        <end position="500"/>
    </location>
</feature>
<feature type="region of interest" description="Disordered" evidence="1">
    <location>
        <begin position="272"/>
        <end position="298"/>
    </location>
</feature>
<accession>A0A1E3P861</accession>
<dbReference type="STRING" id="683960.A0A1E3P861"/>
<keyword evidence="3" id="KW-1185">Reference proteome</keyword>
<dbReference type="OrthoDB" id="843225at2759"/>
<feature type="region of interest" description="Disordered" evidence="1">
    <location>
        <begin position="460"/>
        <end position="505"/>
    </location>
</feature>
<gene>
    <name evidence="2" type="ORF">WICANDRAFT_75802</name>
</gene>
<evidence type="ECO:0000313" key="2">
    <source>
        <dbReference type="EMBL" id="ODQ61593.1"/>
    </source>
</evidence>
<dbReference type="GeneID" id="30201512"/>